<comment type="function">
    <text evidence="8">Catalyzes the first step in hexosamine metabolism, converting fructose-6P into glucosamine-6P using glutamine as a nitrogen source.</text>
</comment>
<proteinExistence type="inferred from homology"/>
<dbReference type="GO" id="GO:0005975">
    <property type="term" value="P:carbohydrate metabolic process"/>
    <property type="evidence" value="ECO:0007669"/>
    <property type="project" value="UniProtKB-UniRule"/>
</dbReference>
<dbReference type="GO" id="GO:0004360">
    <property type="term" value="F:glutamine-fructose-6-phosphate transaminase (isomerizing) activity"/>
    <property type="evidence" value="ECO:0007669"/>
    <property type="project" value="UniProtKB-UniRule"/>
</dbReference>
<accession>A0AAI9K399</accession>
<dbReference type="Proteomes" id="UP000660047">
    <property type="component" value="Unassembled WGS sequence"/>
</dbReference>
<evidence type="ECO:0000256" key="5">
    <source>
        <dbReference type="ARBA" id="ARBA00022679"/>
    </source>
</evidence>
<dbReference type="InterPro" id="IPR001347">
    <property type="entry name" value="SIS_dom"/>
</dbReference>
<comment type="subcellular location">
    <subcellularLocation>
        <location evidence="8">Cytoplasm</location>
    </subcellularLocation>
</comment>
<keyword evidence="8" id="KW-0963">Cytoplasm</keyword>
<feature type="domain" description="SIS" evidence="10">
    <location>
        <begin position="456"/>
        <end position="597"/>
    </location>
</feature>
<dbReference type="HAMAP" id="MF_00164">
    <property type="entry name" value="GlmS"/>
    <property type="match status" value="1"/>
</dbReference>
<dbReference type="GO" id="GO:0097367">
    <property type="term" value="F:carbohydrate derivative binding"/>
    <property type="evidence" value="ECO:0007669"/>
    <property type="project" value="InterPro"/>
</dbReference>
<feature type="active site" description="Nucleophile; for GATase activity" evidence="8">
    <location>
        <position position="2"/>
    </location>
</feature>
<dbReference type="PROSITE" id="PS51464">
    <property type="entry name" value="SIS"/>
    <property type="match status" value="2"/>
</dbReference>
<dbReference type="InterPro" id="IPR047084">
    <property type="entry name" value="GFAT_N"/>
</dbReference>
<evidence type="ECO:0000256" key="1">
    <source>
        <dbReference type="ARBA" id="ARBA00001031"/>
    </source>
</evidence>
<evidence type="ECO:0000259" key="9">
    <source>
        <dbReference type="PROSITE" id="PS51278"/>
    </source>
</evidence>
<feature type="active site" description="For Fru-6P isomerization activity" evidence="8">
    <location>
        <position position="602"/>
    </location>
</feature>
<comment type="caution">
    <text evidence="11">The sequence shown here is derived from an EMBL/GenBank/DDBJ whole genome shotgun (WGS) entry which is preliminary data.</text>
</comment>
<feature type="initiator methionine" description="Removed" evidence="8">
    <location>
        <position position="1"/>
    </location>
</feature>
<dbReference type="InterPro" id="IPR035466">
    <property type="entry name" value="GlmS/AgaS_SIS"/>
</dbReference>
<dbReference type="GO" id="GO:0006002">
    <property type="term" value="P:fructose 6-phosphate metabolic process"/>
    <property type="evidence" value="ECO:0007669"/>
    <property type="project" value="TreeGrafter"/>
</dbReference>
<dbReference type="CDD" id="cd05009">
    <property type="entry name" value="SIS_GlmS_GlmD_2"/>
    <property type="match status" value="1"/>
</dbReference>
<dbReference type="Pfam" id="PF13522">
    <property type="entry name" value="GATase_6"/>
    <property type="match status" value="1"/>
</dbReference>
<dbReference type="InterPro" id="IPR029055">
    <property type="entry name" value="Ntn_hydrolases_N"/>
</dbReference>
<evidence type="ECO:0000256" key="4">
    <source>
        <dbReference type="ARBA" id="ARBA00022576"/>
    </source>
</evidence>
<dbReference type="SUPFAM" id="SSF53697">
    <property type="entry name" value="SIS domain"/>
    <property type="match status" value="1"/>
</dbReference>
<comment type="subunit">
    <text evidence="8">Homodimer.</text>
</comment>
<dbReference type="PROSITE" id="PS51278">
    <property type="entry name" value="GATASE_TYPE_2"/>
    <property type="match status" value="1"/>
</dbReference>
<evidence type="ECO:0000256" key="2">
    <source>
        <dbReference type="ARBA" id="ARBA00012916"/>
    </source>
</evidence>
<evidence type="ECO:0000256" key="6">
    <source>
        <dbReference type="ARBA" id="ARBA00022737"/>
    </source>
</evidence>
<feature type="domain" description="Glutamine amidotransferase type-2" evidence="9">
    <location>
        <begin position="2"/>
        <end position="217"/>
    </location>
</feature>
<dbReference type="Pfam" id="PF01380">
    <property type="entry name" value="SIS"/>
    <property type="match status" value="2"/>
</dbReference>
<keyword evidence="7" id="KW-0315">Glutamine amidotransferase</keyword>
<organism evidence="11 12">
    <name type="scientific">Coprococcus eutactus</name>
    <dbReference type="NCBI Taxonomy" id="33043"/>
    <lineage>
        <taxon>Bacteria</taxon>
        <taxon>Bacillati</taxon>
        <taxon>Bacillota</taxon>
        <taxon>Clostridia</taxon>
        <taxon>Lachnospirales</taxon>
        <taxon>Lachnospiraceae</taxon>
        <taxon>Coprococcus</taxon>
    </lineage>
</organism>
<dbReference type="InterPro" id="IPR035490">
    <property type="entry name" value="GlmS/FrlB_SIS"/>
</dbReference>
<dbReference type="InterPro" id="IPR017932">
    <property type="entry name" value="GATase_2_dom"/>
</dbReference>
<evidence type="ECO:0000256" key="7">
    <source>
        <dbReference type="ARBA" id="ARBA00022962"/>
    </source>
</evidence>
<dbReference type="InterPro" id="IPR046348">
    <property type="entry name" value="SIS_dom_sf"/>
</dbReference>
<dbReference type="NCBIfam" id="TIGR01135">
    <property type="entry name" value="glmS"/>
    <property type="match status" value="1"/>
</dbReference>
<dbReference type="RefSeq" id="WP_022217506.1">
    <property type="nucleotide sequence ID" value="NZ_BLYL01000009.1"/>
</dbReference>
<keyword evidence="4 8" id="KW-0032">Aminotransferase</keyword>
<dbReference type="Gene3D" id="3.40.50.10490">
    <property type="entry name" value="Glucose-6-phosphate isomerase like protein, domain 1"/>
    <property type="match status" value="2"/>
</dbReference>
<evidence type="ECO:0000256" key="3">
    <source>
        <dbReference type="ARBA" id="ARBA00016090"/>
    </source>
</evidence>
<dbReference type="PANTHER" id="PTHR10937">
    <property type="entry name" value="GLUCOSAMINE--FRUCTOSE-6-PHOSPHATE AMINOTRANSFERASE, ISOMERIZING"/>
    <property type="match status" value="1"/>
</dbReference>
<sequence length="607" mass="66656">MCGIIGYVGKKPAKDILIDGLAKLEYRGYDSAGIALLNDDDTLTIKKKAGRVEDLREMCSDDSPVYRSTCGIGHTRWATHGGVTDVNAHPHRCGDVALIHNGIIENYNDIVREYGLADRLVSETDTEVVAALLDTLYDGNPIETIRKAVKAIAGSFALCIMFADRPGKIYAVRNVSPMIASYTDEGSIIASDLTAIISFSKEYFVVPEYHILTLSSTGIKVEDMKGNMVEPEMLKITWDITAAQKGGYPHFMLKEIYEQPEALRNTITPRIVNELPDFTEDGIDDEVFKNLENITVVACGTAMHAGIVGKAMIEKELKIPVNVEIASEFRYKEPLINEKTLVIVTSQSGETIDTLEALRLAKRCGSKVLSIVNVKGSTIARESDYVLYTHAGPEIAVASTKAYSVQMAAMYLIGCRLGYVKGIYSEDRAKAFIRQLQGVIPVIEETLKQADEVKTVANYIKMAPDAFFIGRGLDYTLSLEGALKLKEISYVHAEAYAAGELKHGTIALITENVPVIALATQESVYGKMISNIREVKARGAYVILVSMDEEYNDKDVCDKHISIPKQDGLFTVFSAAVILQLIAYYTSDAKGLDVDKPRNLAKSVTVE</sequence>
<dbReference type="FunFam" id="3.40.50.10490:FF:000001">
    <property type="entry name" value="Glutamine--fructose-6-phosphate aminotransferase [isomerizing]"/>
    <property type="match status" value="1"/>
</dbReference>
<dbReference type="EMBL" id="BLYL01000009">
    <property type="protein sequence ID" value="GFO94658.1"/>
    <property type="molecule type" value="Genomic_DNA"/>
</dbReference>
<name>A0AAI9K399_9FIRM</name>
<dbReference type="GO" id="GO:0006047">
    <property type="term" value="P:UDP-N-acetylglucosamine metabolic process"/>
    <property type="evidence" value="ECO:0007669"/>
    <property type="project" value="TreeGrafter"/>
</dbReference>
<comment type="catalytic activity">
    <reaction evidence="1 8">
        <text>D-fructose 6-phosphate + L-glutamine = D-glucosamine 6-phosphate + L-glutamate</text>
        <dbReference type="Rhea" id="RHEA:13237"/>
        <dbReference type="ChEBI" id="CHEBI:29985"/>
        <dbReference type="ChEBI" id="CHEBI:58359"/>
        <dbReference type="ChEBI" id="CHEBI:58725"/>
        <dbReference type="ChEBI" id="CHEBI:61527"/>
        <dbReference type="EC" id="2.6.1.16"/>
    </reaction>
</comment>
<dbReference type="InterPro" id="IPR005855">
    <property type="entry name" value="GFAT"/>
</dbReference>
<gene>
    <name evidence="8 11" type="primary">glmS</name>
    <name evidence="11" type="ORF">COEU31_17040</name>
</gene>
<dbReference type="Gene3D" id="3.60.20.10">
    <property type="entry name" value="Glutamine Phosphoribosylpyrophosphate, subunit 1, domain 1"/>
    <property type="match status" value="1"/>
</dbReference>
<evidence type="ECO:0000313" key="11">
    <source>
        <dbReference type="EMBL" id="GFO94658.1"/>
    </source>
</evidence>
<protein>
    <recommendedName>
        <fullName evidence="3 8">Glutamine--fructose-6-phosphate aminotransferase [isomerizing]</fullName>
        <ecNumber evidence="2 8">2.6.1.16</ecNumber>
    </recommendedName>
    <alternativeName>
        <fullName evidence="8">D-fructose-6-phosphate amidotransferase</fullName>
    </alternativeName>
    <alternativeName>
        <fullName evidence="8">GFAT</fullName>
    </alternativeName>
    <alternativeName>
        <fullName evidence="8">Glucosamine-6-phosphate synthase</fullName>
    </alternativeName>
    <alternativeName>
        <fullName evidence="8">Hexosephosphate aminotransferase</fullName>
    </alternativeName>
    <alternativeName>
        <fullName evidence="8">L-glutamine--D-fructose-6-phosphate amidotransferase</fullName>
    </alternativeName>
</protein>
<keyword evidence="6" id="KW-0677">Repeat</keyword>
<dbReference type="GO" id="GO:0005829">
    <property type="term" value="C:cytosol"/>
    <property type="evidence" value="ECO:0007669"/>
    <property type="project" value="TreeGrafter"/>
</dbReference>
<dbReference type="GO" id="GO:0006487">
    <property type="term" value="P:protein N-linked glycosylation"/>
    <property type="evidence" value="ECO:0007669"/>
    <property type="project" value="TreeGrafter"/>
</dbReference>
<dbReference type="AlphaFoldDB" id="A0AAI9K399"/>
<reference evidence="11" key="1">
    <citation type="submission" date="2020-06" db="EMBL/GenBank/DDBJ databases">
        <title>Characterization of fructooligosaccharide metabolism and fructooligosaccharide-degrading enzymes in human commensal butyrate producers.</title>
        <authorList>
            <person name="Tanno H."/>
            <person name="Fujii T."/>
            <person name="Hirano K."/>
            <person name="Maeno S."/>
            <person name="Tonozuka T."/>
            <person name="Sakamoto M."/>
            <person name="Ohkuma M."/>
            <person name="Tochio T."/>
            <person name="Endo A."/>
        </authorList>
    </citation>
    <scope>NUCLEOTIDE SEQUENCE</scope>
    <source>
        <strain evidence="11">JCM 31265</strain>
    </source>
</reference>
<dbReference type="PANTHER" id="PTHR10937:SF0">
    <property type="entry name" value="GLUTAMINE--FRUCTOSE-6-PHOSPHATE TRANSAMINASE (ISOMERIZING)"/>
    <property type="match status" value="1"/>
</dbReference>
<keyword evidence="5 8" id="KW-0808">Transferase</keyword>
<dbReference type="CDD" id="cd05008">
    <property type="entry name" value="SIS_GlmS_GlmD_1"/>
    <property type="match status" value="1"/>
</dbReference>
<dbReference type="CDD" id="cd00714">
    <property type="entry name" value="GFAT"/>
    <property type="match status" value="1"/>
</dbReference>
<feature type="domain" description="SIS" evidence="10">
    <location>
        <begin position="283"/>
        <end position="423"/>
    </location>
</feature>
<evidence type="ECO:0000313" key="12">
    <source>
        <dbReference type="Proteomes" id="UP000660047"/>
    </source>
</evidence>
<evidence type="ECO:0000259" key="10">
    <source>
        <dbReference type="PROSITE" id="PS51464"/>
    </source>
</evidence>
<dbReference type="EC" id="2.6.1.16" evidence="2 8"/>
<evidence type="ECO:0000256" key="8">
    <source>
        <dbReference type="HAMAP-Rule" id="MF_00164"/>
    </source>
</evidence>
<dbReference type="NCBIfam" id="NF001484">
    <property type="entry name" value="PRK00331.1"/>
    <property type="match status" value="1"/>
</dbReference>
<dbReference type="SUPFAM" id="SSF56235">
    <property type="entry name" value="N-terminal nucleophile aminohydrolases (Ntn hydrolases)"/>
    <property type="match status" value="1"/>
</dbReference>